<sequence>MKWIEFIQEWITQNPTLYSIFKYAILVGFVLFLIQLIRRFLKKQVTDTSARYKSQKGIEIIGYIILIILSFSYFTGSIKDFTLIIGLFTAGIAFTLQELFLSIAGSLYIFIVKVYKPSDRIEINGIKGDVIDVDSIYTTMMEIGQWVESDNYTGRIIKLSNAFVFKGPIYNYSQDFPFIWDALNLPIRYGSDMELAKSIVIKIASEILSEYTSNSKTQWKGVVNKYYIEDAVVEPSLAITLTDNWIQFNLRYIVDYKKRRSTRHLLHDRIHEEVKKTNGKVILASTTLELIKIPEVKVI</sequence>
<keyword evidence="1" id="KW-1133">Transmembrane helix</keyword>
<comment type="caution">
    <text evidence="2">The sequence shown here is derived from an EMBL/GenBank/DDBJ whole genome shotgun (WGS) entry which is preliminary data.</text>
</comment>
<keyword evidence="3" id="KW-1185">Reference proteome</keyword>
<feature type="transmembrane region" description="Helical" evidence="1">
    <location>
        <begin position="20"/>
        <end position="37"/>
    </location>
</feature>
<organism evidence="2 3">
    <name type="scientific">Algibacter agarivorans</name>
    <dbReference type="NCBI Taxonomy" id="1109741"/>
    <lineage>
        <taxon>Bacteria</taxon>
        <taxon>Pseudomonadati</taxon>
        <taxon>Bacteroidota</taxon>
        <taxon>Flavobacteriia</taxon>
        <taxon>Flavobacteriales</taxon>
        <taxon>Flavobacteriaceae</taxon>
        <taxon>Algibacter</taxon>
    </lineage>
</organism>
<dbReference type="RefSeq" id="WP_345190871.1">
    <property type="nucleotide sequence ID" value="NZ_BAABJJ010000013.1"/>
</dbReference>
<evidence type="ECO:0000313" key="2">
    <source>
        <dbReference type="EMBL" id="GAA4941116.1"/>
    </source>
</evidence>
<accession>A0ABP9GF51</accession>
<feature type="transmembrane region" description="Helical" evidence="1">
    <location>
        <begin position="58"/>
        <end position="75"/>
    </location>
</feature>
<gene>
    <name evidence="2" type="ORF">GCM10023314_12580</name>
</gene>
<dbReference type="InterPro" id="IPR023408">
    <property type="entry name" value="MscS_beta-dom_sf"/>
</dbReference>
<feature type="transmembrane region" description="Helical" evidence="1">
    <location>
        <begin position="81"/>
        <end position="111"/>
    </location>
</feature>
<dbReference type="Gene3D" id="2.30.30.60">
    <property type="match status" value="1"/>
</dbReference>
<evidence type="ECO:0008006" key="4">
    <source>
        <dbReference type="Google" id="ProtNLM"/>
    </source>
</evidence>
<dbReference type="Proteomes" id="UP001501302">
    <property type="component" value="Unassembled WGS sequence"/>
</dbReference>
<reference evidence="3" key="1">
    <citation type="journal article" date="2019" name="Int. J. Syst. Evol. Microbiol.">
        <title>The Global Catalogue of Microorganisms (GCM) 10K type strain sequencing project: providing services to taxonomists for standard genome sequencing and annotation.</title>
        <authorList>
            <consortium name="The Broad Institute Genomics Platform"/>
            <consortium name="The Broad Institute Genome Sequencing Center for Infectious Disease"/>
            <person name="Wu L."/>
            <person name="Ma J."/>
        </authorList>
    </citation>
    <scope>NUCLEOTIDE SEQUENCE [LARGE SCALE GENOMIC DNA]</scope>
    <source>
        <strain evidence="3">JCM 18285</strain>
    </source>
</reference>
<proteinExistence type="predicted"/>
<evidence type="ECO:0000313" key="3">
    <source>
        <dbReference type="Proteomes" id="UP001501302"/>
    </source>
</evidence>
<dbReference type="PANTHER" id="PTHR30566:SF5">
    <property type="entry name" value="MECHANOSENSITIVE ION CHANNEL PROTEIN 1, MITOCHONDRIAL-RELATED"/>
    <property type="match status" value="1"/>
</dbReference>
<keyword evidence="1" id="KW-0812">Transmembrane</keyword>
<evidence type="ECO:0000256" key="1">
    <source>
        <dbReference type="SAM" id="Phobius"/>
    </source>
</evidence>
<dbReference type="SUPFAM" id="SSF50182">
    <property type="entry name" value="Sm-like ribonucleoproteins"/>
    <property type="match status" value="1"/>
</dbReference>
<dbReference type="PANTHER" id="PTHR30566">
    <property type="entry name" value="YNAI-RELATED MECHANOSENSITIVE ION CHANNEL"/>
    <property type="match status" value="1"/>
</dbReference>
<dbReference type="InterPro" id="IPR010920">
    <property type="entry name" value="LSM_dom_sf"/>
</dbReference>
<protein>
    <recommendedName>
        <fullName evidence="4">Mechanosensitive ion channel</fullName>
    </recommendedName>
</protein>
<dbReference type="EMBL" id="BAABJJ010000013">
    <property type="protein sequence ID" value="GAA4941116.1"/>
    <property type="molecule type" value="Genomic_DNA"/>
</dbReference>
<keyword evidence="1" id="KW-0472">Membrane</keyword>
<name>A0ABP9GF51_9FLAO</name>